<reference evidence="1" key="1">
    <citation type="submission" date="2021-06" db="EMBL/GenBank/DDBJ databases">
        <authorList>
            <person name="Kallberg Y."/>
            <person name="Tangrot J."/>
            <person name="Rosling A."/>
        </authorList>
    </citation>
    <scope>NUCLEOTIDE SEQUENCE</scope>
    <source>
        <strain evidence="1">CL356</strain>
    </source>
</reference>
<comment type="caution">
    <text evidence="1">The sequence shown here is derived from an EMBL/GenBank/DDBJ whole genome shotgun (WGS) entry which is preliminary data.</text>
</comment>
<sequence>MKTSRFYNIEHWRPPQITNLLKSLKTLNRSTGGYRYGRVQELMDALTRYHGGGSCVGLTARYIQAPTTTTVDEEIVDIRVERRLVRSG</sequence>
<evidence type="ECO:0000313" key="1">
    <source>
        <dbReference type="EMBL" id="CAG8701344.1"/>
    </source>
</evidence>
<keyword evidence="2" id="KW-1185">Reference proteome</keyword>
<gene>
    <name evidence="1" type="ORF">ACOLOM_LOCUS10257</name>
</gene>
<name>A0ACA9PDY4_9GLOM</name>
<proteinExistence type="predicted"/>
<dbReference type="EMBL" id="CAJVPT010032414">
    <property type="protein sequence ID" value="CAG8701344.1"/>
    <property type="molecule type" value="Genomic_DNA"/>
</dbReference>
<organism evidence="1 2">
    <name type="scientific">Acaulospora colombiana</name>
    <dbReference type="NCBI Taxonomy" id="27376"/>
    <lineage>
        <taxon>Eukaryota</taxon>
        <taxon>Fungi</taxon>
        <taxon>Fungi incertae sedis</taxon>
        <taxon>Mucoromycota</taxon>
        <taxon>Glomeromycotina</taxon>
        <taxon>Glomeromycetes</taxon>
        <taxon>Diversisporales</taxon>
        <taxon>Acaulosporaceae</taxon>
        <taxon>Acaulospora</taxon>
    </lineage>
</organism>
<evidence type="ECO:0000313" key="2">
    <source>
        <dbReference type="Proteomes" id="UP000789525"/>
    </source>
</evidence>
<protein>
    <submittedName>
        <fullName evidence="1">2324_t:CDS:1</fullName>
    </submittedName>
</protein>
<accession>A0ACA9PDY4</accession>
<dbReference type="Proteomes" id="UP000789525">
    <property type="component" value="Unassembled WGS sequence"/>
</dbReference>